<organism evidence="3 4">
    <name type="scientific">Hohenbuehelia grisea</name>
    <dbReference type="NCBI Taxonomy" id="104357"/>
    <lineage>
        <taxon>Eukaryota</taxon>
        <taxon>Fungi</taxon>
        <taxon>Dikarya</taxon>
        <taxon>Basidiomycota</taxon>
        <taxon>Agaricomycotina</taxon>
        <taxon>Agaricomycetes</taxon>
        <taxon>Agaricomycetidae</taxon>
        <taxon>Agaricales</taxon>
        <taxon>Pleurotineae</taxon>
        <taxon>Pleurotaceae</taxon>
        <taxon>Hohenbuehelia</taxon>
    </lineage>
</organism>
<dbReference type="SUPFAM" id="SSF48403">
    <property type="entry name" value="Ankyrin repeat"/>
    <property type="match status" value="1"/>
</dbReference>
<dbReference type="InterPro" id="IPR036770">
    <property type="entry name" value="Ankyrin_rpt-contain_sf"/>
</dbReference>
<evidence type="ECO:0000259" key="2">
    <source>
        <dbReference type="Pfam" id="PF06985"/>
    </source>
</evidence>
<dbReference type="InterPro" id="IPR002110">
    <property type="entry name" value="Ankyrin_rpt"/>
</dbReference>
<feature type="repeat" description="ANK" evidence="1">
    <location>
        <begin position="275"/>
        <end position="307"/>
    </location>
</feature>
<keyword evidence="1" id="KW-0040">ANK repeat</keyword>
<proteinExistence type="predicted"/>
<dbReference type="Pfam" id="PF06985">
    <property type="entry name" value="HET"/>
    <property type="match status" value="1"/>
</dbReference>
<dbReference type="Proteomes" id="UP001556367">
    <property type="component" value="Unassembled WGS sequence"/>
</dbReference>
<accession>A0ABR3JDZ7</accession>
<dbReference type="Pfam" id="PF00023">
    <property type="entry name" value="Ank"/>
    <property type="match status" value="1"/>
</dbReference>
<keyword evidence="4" id="KW-1185">Reference proteome</keyword>
<feature type="repeat" description="ANK" evidence="1">
    <location>
        <begin position="208"/>
        <end position="240"/>
    </location>
</feature>
<evidence type="ECO:0000256" key="1">
    <source>
        <dbReference type="PROSITE-ProRule" id="PRU00023"/>
    </source>
</evidence>
<feature type="repeat" description="ANK" evidence="1">
    <location>
        <begin position="242"/>
        <end position="270"/>
    </location>
</feature>
<dbReference type="Pfam" id="PF13637">
    <property type="entry name" value="Ank_4"/>
    <property type="match status" value="1"/>
</dbReference>
<gene>
    <name evidence="3" type="ORF">HGRIS_005104</name>
</gene>
<dbReference type="InterPro" id="IPR051616">
    <property type="entry name" value="Cul2-RING_E3_ligase_SR"/>
</dbReference>
<reference evidence="4" key="1">
    <citation type="submission" date="2024-06" db="EMBL/GenBank/DDBJ databases">
        <title>Multi-omics analyses provide insights into the biosynthesis of the anticancer antibiotic pleurotin in Hohenbuehelia grisea.</title>
        <authorList>
            <person name="Weaver J.A."/>
            <person name="Alberti F."/>
        </authorList>
    </citation>
    <scope>NUCLEOTIDE SEQUENCE [LARGE SCALE GENOMIC DNA]</scope>
    <source>
        <strain evidence="4">T-177</strain>
    </source>
</reference>
<comment type="caution">
    <text evidence="3">The sequence shown here is derived from an EMBL/GenBank/DDBJ whole genome shotgun (WGS) entry which is preliminary data.</text>
</comment>
<dbReference type="EMBL" id="JASNQZ010000008">
    <property type="protein sequence ID" value="KAL0953941.1"/>
    <property type="molecule type" value="Genomic_DNA"/>
</dbReference>
<dbReference type="InterPro" id="IPR010730">
    <property type="entry name" value="HET"/>
</dbReference>
<evidence type="ECO:0000313" key="4">
    <source>
        <dbReference type="Proteomes" id="UP001556367"/>
    </source>
</evidence>
<sequence>MMSKSRQNQMILDAFADCTGIGPSELREMLEGLAPDDFQPATTLDRSVAVAMLQLNDEDANEEVPRSPLAVFTERTGIEGAVLAEMLQNLSKSDFQAATTLFPEVAACMLLQTEEGETLPALPQTRLQGEIVSSDAGNALHRAVANGEVAAVKRLLHHGADVNVAPGEGVRPLHLAAQSGNTLITKILLLHGARTDVKQQGFFQGESRGAAPLHCAAALGHDGVVRELLDHQAEVDILDRWDFNTPLAFAAHHGHRNVVSLLLARGASVDGDIRSGTSPLIEAIHRNHEDVVWLLLKYNADINRRGEDGNPAVHLAARLGYLTIVRLLLDYRGADIDLIGGSGRPAYWYAAEAGNKEIETLLKQHALSHNQLVASYDPDIANDLNQPMIACPQENLYQEIEQIQHYYTLDTAREAFWMRNLRFVVPAPPESHGEFDLDLIQPYHQDASAADTKPYIAVSYCWGSPAVRDAASLLIRIPDKPPTDGYSIRTTSVRPDVLHRSLAFAKAKGIERIWIDQECIHQNDDEDKRSLINVMHKIYQRAAVTLIVLGHHILSSDDAKILPHLQQPRGPCDDLRDRIFGDRWFRRAWTTQEYVNSAKSRLAYLVGFNSGLDDAWREACSAASSEYPEQNVVGEWVLSSNNIFQMSFMTMGFRGAMVENLVDQQTDRANTFTLCHPAISNMPWWRDTSKVFASALDNGEDSSTKELIKPQTHLSMSIIAALAMLEQRQNLLVSDRISILANLCQYPSPLNVKHAIRGRNSLTASVIAMALFNGDLSFFFDRPLPRSSHGEIAQPTWMPPVTRSLSSLNKTQLMPFHILTGRSVTTGNPILVINGKLLVRGVIWEVSPFTDLLPLQNSVRDMLNICRNTNSSATHSEIGQILLEMLVRQLISCGQLELLELVIASARSDQFSTPAEIMSLIGELQSWYDGHAAWPLMVTTAGNTSSTGQSDVRGLRSDGSIMGVKSTHHLDDRLAIFDLSGSVSSELAPSSDPFGRLPPQLGDDILTLLYCSISIGAPIPVGTLHVGGERLHAIFKLDLSHHKHVFVPVNELNYEFGSNPLLHILTRQALWCITPTGAKMLAWEMGKAMKVLTDVTGANLPVAEEIWVNQGASDIYGAWSPRLCSNGYLAKDHDSKSWKMITLDGDAVYHVFA</sequence>
<dbReference type="PANTHER" id="PTHR46224:SF64">
    <property type="entry name" value="IQ MOTIF AND ANKYRIN REPEAT DOMAIN-CONTAINING PROTEIN 1"/>
    <property type="match status" value="1"/>
</dbReference>
<dbReference type="PANTHER" id="PTHR46224">
    <property type="entry name" value="ANKYRIN REPEAT FAMILY PROTEIN"/>
    <property type="match status" value="1"/>
</dbReference>
<dbReference type="Gene3D" id="1.25.40.20">
    <property type="entry name" value="Ankyrin repeat-containing domain"/>
    <property type="match status" value="3"/>
</dbReference>
<feature type="domain" description="Heterokaryon incompatibility" evidence="2">
    <location>
        <begin position="455"/>
        <end position="593"/>
    </location>
</feature>
<evidence type="ECO:0000313" key="3">
    <source>
        <dbReference type="EMBL" id="KAL0953941.1"/>
    </source>
</evidence>
<feature type="repeat" description="ANK" evidence="1">
    <location>
        <begin position="135"/>
        <end position="167"/>
    </location>
</feature>
<feature type="repeat" description="ANK" evidence="1">
    <location>
        <begin position="168"/>
        <end position="200"/>
    </location>
</feature>
<dbReference type="Pfam" id="PF12796">
    <property type="entry name" value="Ank_2"/>
    <property type="match status" value="1"/>
</dbReference>
<dbReference type="PROSITE" id="PS50088">
    <property type="entry name" value="ANK_REPEAT"/>
    <property type="match status" value="6"/>
</dbReference>
<protein>
    <recommendedName>
        <fullName evidence="2">Heterokaryon incompatibility domain-containing protein</fullName>
    </recommendedName>
</protein>
<dbReference type="SMART" id="SM00248">
    <property type="entry name" value="ANK"/>
    <property type="match status" value="7"/>
</dbReference>
<feature type="repeat" description="ANK" evidence="1">
    <location>
        <begin position="308"/>
        <end position="330"/>
    </location>
</feature>
<dbReference type="PROSITE" id="PS50297">
    <property type="entry name" value="ANK_REP_REGION"/>
    <property type="match status" value="6"/>
</dbReference>
<name>A0ABR3JDZ7_9AGAR</name>